<keyword evidence="1" id="KW-0472">Membrane</keyword>
<comment type="caution">
    <text evidence="2">The sequence shown here is derived from an EMBL/GenBank/DDBJ whole genome shotgun (WGS) entry which is preliminary data.</text>
</comment>
<name>A0A0F5VHC4_9GAMM</name>
<dbReference type="AlphaFoldDB" id="A0A0F5VHC4"/>
<dbReference type="Pfam" id="PF14897">
    <property type="entry name" value="EpsG"/>
    <property type="match status" value="1"/>
</dbReference>
<feature type="transmembrane region" description="Helical" evidence="1">
    <location>
        <begin position="129"/>
        <end position="147"/>
    </location>
</feature>
<feature type="transmembrane region" description="Helical" evidence="1">
    <location>
        <begin position="84"/>
        <end position="102"/>
    </location>
</feature>
<dbReference type="InterPro" id="IPR049458">
    <property type="entry name" value="EpsG-like"/>
</dbReference>
<organism evidence="2 3">
    <name type="scientific">Photobacterium halotolerans</name>
    <dbReference type="NCBI Taxonomy" id="265726"/>
    <lineage>
        <taxon>Bacteria</taxon>
        <taxon>Pseudomonadati</taxon>
        <taxon>Pseudomonadota</taxon>
        <taxon>Gammaproteobacteria</taxon>
        <taxon>Vibrionales</taxon>
        <taxon>Vibrionaceae</taxon>
        <taxon>Photobacterium</taxon>
    </lineage>
</organism>
<gene>
    <name evidence="2" type="ORF">KY46_01165</name>
</gene>
<feature type="transmembrane region" description="Helical" evidence="1">
    <location>
        <begin position="182"/>
        <end position="199"/>
    </location>
</feature>
<protein>
    <recommendedName>
        <fullName evidence="4">EpsG family protein</fullName>
    </recommendedName>
</protein>
<feature type="transmembrane region" description="Helical" evidence="1">
    <location>
        <begin position="293"/>
        <end position="310"/>
    </location>
</feature>
<dbReference type="RefSeq" id="WP_046218793.1">
    <property type="nucleotide sequence ID" value="NZ_JWYV01000001.1"/>
</dbReference>
<reference evidence="2 3" key="1">
    <citation type="submission" date="2014-12" db="EMBL/GenBank/DDBJ databases">
        <title>Mercury Reductase activity and rhizosphere competence traits in the genome of root associated Photobacterium halotolerans MELD1.</title>
        <authorList>
            <person name="Mathew D.C."/>
            <person name="Huang C.-C."/>
        </authorList>
    </citation>
    <scope>NUCLEOTIDE SEQUENCE [LARGE SCALE GENOMIC DNA]</scope>
    <source>
        <strain evidence="2 3">MELD1</strain>
    </source>
</reference>
<evidence type="ECO:0008006" key="4">
    <source>
        <dbReference type="Google" id="ProtNLM"/>
    </source>
</evidence>
<feature type="transmembrane region" description="Helical" evidence="1">
    <location>
        <begin position="154"/>
        <end position="176"/>
    </location>
</feature>
<evidence type="ECO:0000256" key="1">
    <source>
        <dbReference type="SAM" id="Phobius"/>
    </source>
</evidence>
<proteinExistence type="predicted"/>
<dbReference type="Proteomes" id="UP000033633">
    <property type="component" value="Unassembled WGS sequence"/>
</dbReference>
<feature type="transmembrane region" description="Helical" evidence="1">
    <location>
        <begin position="235"/>
        <end position="255"/>
    </location>
</feature>
<evidence type="ECO:0000313" key="2">
    <source>
        <dbReference type="EMBL" id="KKD01468.1"/>
    </source>
</evidence>
<sequence length="352" mass="41257">MYYALLIWVSLISGFSRIKLFKTLSFLIVIVSLCVFASMRSPEVDRDYLNYYYLWFLGEGDVNYLTEPLSSAIFLGFNELGVDFHWVLFLFVFISIFLKLYVVKKDNLDMVVFLCMYVSYFYFQHDMTQIRVAAALGFSYLSFFYFFHNKLRAILYLIIGAFFHTSALLLVVFFFIKFNKKSLLIFSSITTLFFIVELLGFDVVDVIRLAVSSIPFLNKYLFYFQGEWVQQDINVYSFTNLMFLFVTYVSTLVVFKVKSPDKRFIGSIIIVYIGLCSIPAFSSVPVISFRLSQVYLIFIPYMLSFGIRYFPPVVKMYYRIVILIIGLGLTYVIVDKAMILKDYKTILEYSVY</sequence>
<feature type="transmembrane region" description="Helical" evidence="1">
    <location>
        <begin position="20"/>
        <end position="39"/>
    </location>
</feature>
<dbReference type="STRING" id="265726.KY46_01165"/>
<evidence type="ECO:0000313" key="3">
    <source>
        <dbReference type="Proteomes" id="UP000033633"/>
    </source>
</evidence>
<feature type="transmembrane region" description="Helical" evidence="1">
    <location>
        <begin position="264"/>
        <end position="287"/>
    </location>
</feature>
<accession>A0A0F5VHC4</accession>
<feature type="transmembrane region" description="Helical" evidence="1">
    <location>
        <begin position="317"/>
        <end position="334"/>
    </location>
</feature>
<dbReference type="PATRIC" id="fig|265726.11.peg.252"/>
<dbReference type="EMBL" id="JWYV01000001">
    <property type="protein sequence ID" value="KKD01468.1"/>
    <property type="molecule type" value="Genomic_DNA"/>
</dbReference>
<keyword evidence="3" id="KW-1185">Reference proteome</keyword>
<keyword evidence="1" id="KW-0812">Transmembrane</keyword>
<keyword evidence="1" id="KW-1133">Transmembrane helix</keyword>
<dbReference type="OrthoDB" id="7022657at2"/>